<dbReference type="GO" id="GO:0005886">
    <property type="term" value="C:plasma membrane"/>
    <property type="evidence" value="ECO:0007669"/>
    <property type="project" value="UniProtKB-SubCell"/>
</dbReference>
<dbReference type="Pfam" id="PF14510">
    <property type="entry name" value="ABC_trans_N"/>
    <property type="match status" value="1"/>
</dbReference>
<keyword evidence="9 12" id="KW-0472">Membrane</keyword>
<sequence length="1443" mass="159628">MSPAAVDAAMDQPTSRPASPSAVRRESTAGQLWKTLTRKSTYSQRDERERYDGDSTEEKPFHFDEKEWALASEVRQLNANRDDSGLKHRRLGVTWQNLNVKGVGADTAVHENVMSSLNLLQQVKESRQPKHLKTIIDNSYGCVKPGEMLLVLGRPGAGCTSLLKVLANHRTGFAEVTGDIHYGSLNDVEAQRYRGQIVINREDEVFFPSLTVGQTMDFATRMKIPAKRPGNQSIKDYQMASKDFLLRSMGIDHTNDTKVGNEFIRGVSGGERKRVSIVEVLATSASVVCWDNSTRGLDASTALEWTKAIRTLTDTLGVATIATLYQAGNGIYDLFDKVLVLDEGKQVYYGTREEARPFMEKLGFICSDGANVADYLTGVTVPTERSIRPDAEKTFPKTATDLRDRYIHSEVHERMTGELTYWQSEEAKQNTAEFMQAVSEEKAPSLPKKSPLTVPFAAQVATAIARQYQILWGDKASLVIKQLLILFLALITASLFYDSAADSTGLFVKSGALFTSLLVFALTAMSEVTDSFSGRPVLAKHKEFAYYHPAAFCIAQVVADIPVIAFQVSVWSLILYFMVGLKTTAGAFFTFWVLLFSVSITMTAMFRLCGSCFDTFDNASKVSGLLVSALVMYNGYMIPKNKMGNWFVWIYWINPLAYAFESLMGNEYKNAIIPCVGDNIIPLGPSYQDRNFSACAGVSGAPLGANSVTGEEYLISLSYRSTRIWRNFGIVWAFWVLFLSLTIFFTNKWNNSGSGGVLLVPRENKDKVIHVQKNDEESQASNKEKVVGSSGSSSVTAASNGQEPDLVRNTSVFTWKNLSYTVDTPSGKRVLLDDVQGWIKPGSLGCLMGSSGAGKTTLMDVLASRKTEGTIHGSIMVDGRPLPVSFQRNAGYCEQLDVHEPYATVREALEFSALLRQPRHVSREDKLKYVDTVIDLLELHDLEHNIIGQPGAGLSIEQRKRVTIGVELVAKPSILIFLDEPTSGLDGQAAFNTLRFLKKLAAAGQAVLCTIHQPSAQLFAQFDSLLLLARGGKTVYFGDIGEGGQTIKDYFARNDAPCPPGANPAEHMIDVVSGSLSKGRDWNRIWLDSPEHAKVTSDLDAIIADAAGKPPGTVDDGHEFATDTWTQTKLVTQRMNVSLYRNTDYVSNKIALHIFSALFNGFSFWKIGDEVSDLKQALFAVFNVLFVAPGVMAQVQPLFIARRDIYEAREKKSKMYGWAPFVTGLIVSELPYLVICAVLYFVCFYYQTGLDTASDKAGPVFFIILIYEFIYTGIAQFVAAYAPNAVSASLINPLIISMLVSFCGVLVPYGQIQEFWRYWMYWLNPFTYLMGGLLTFTVFDKQVLCGPNEFAVFDTPNGETCAAYLEEWMQTMGAAANLTNPDATSGCRVCQYSRGSDYLKTVNINDYYFGWRNIGICAIFACSGYALVYACMKLRTKAAKKAE</sequence>
<feature type="transmembrane region" description="Helical" evidence="12">
    <location>
        <begin position="478"/>
        <end position="497"/>
    </location>
</feature>
<dbReference type="OrthoDB" id="245989at2759"/>
<feature type="transmembrane region" description="Helical" evidence="12">
    <location>
        <begin position="1285"/>
        <end position="1307"/>
    </location>
</feature>
<evidence type="ECO:0000256" key="10">
    <source>
        <dbReference type="ARBA" id="ARBA00023180"/>
    </source>
</evidence>
<evidence type="ECO:0000256" key="11">
    <source>
        <dbReference type="SAM" id="MobiDB-lite"/>
    </source>
</evidence>
<dbReference type="PROSITE" id="PS50893">
    <property type="entry name" value="ABC_TRANSPORTER_2"/>
    <property type="match status" value="2"/>
</dbReference>
<evidence type="ECO:0000256" key="9">
    <source>
        <dbReference type="ARBA" id="ARBA00023136"/>
    </source>
</evidence>
<gene>
    <name evidence="14" type="ORF">BDZ85DRAFT_46932</name>
</gene>
<feature type="transmembrane region" description="Helical" evidence="12">
    <location>
        <begin position="1258"/>
        <end position="1279"/>
    </location>
</feature>
<dbReference type="InterPro" id="IPR010929">
    <property type="entry name" value="PDR_CDR_ABC"/>
</dbReference>
<dbReference type="SUPFAM" id="SSF52540">
    <property type="entry name" value="P-loop containing nucleoside triphosphate hydrolases"/>
    <property type="match status" value="2"/>
</dbReference>
<evidence type="ECO:0000256" key="3">
    <source>
        <dbReference type="ARBA" id="ARBA00022448"/>
    </source>
</evidence>
<dbReference type="Pfam" id="PF01061">
    <property type="entry name" value="ABC2_membrane"/>
    <property type="match status" value="2"/>
</dbReference>
<feature type="compositionally biased region" description="Basic and acidic residues" evidence="11">
    <location>
        <begin position="44"/>
        <end position="58"/>
    </location>
</feature>
<evidence type="ECO:0000256" key="6">
    <source>
        <dbReference type="ARBA" id="ARBA00022741"/>
    </source>
</evidence>
<comment type="subcellular location">
    <subcellularLocation>
        <location evidence="1">Cell membrane</location>
        <topology evidence="1">Multi-pass membrane protein</topology>
    </subcellularLocation>
</comment>
<accession>A0A6A6G0N1</accession>
<name>A0A6A6G0N1_9PEZI</name>
<feature type="transmembrane region" description="Helical" evidence="12">
    <location>
        <begin position="1319"/>
        <end position="1339"/>
    </location>
</feature>
<keyword evidence="15" id="KW-1185">Reference proteome</keyword>
<feature type="transmembrane region" description="Helical" evidence="12">
    <location>
        <begin position="503"/>
        <end position="525"/>
    </location>
</feature>
<reference evidence="15" key="1">
    <citation type="journal article" date="2020" name="Stud. Mycol.">
        <title>101 Dothideomycetes genomes: A test case for predicting lifestyles and emergence of pathogens.</title>
        <authorList>
            <person name="Haridas S."/>
            <person name="Albert R."/>
            <person name="Binder M."/>
            <person name="Bloem J."/>
            <person name="LaButti K."/>
            <person name="Salamov A."/>
            <person name="Andreopoulos B."/>
            <person name="Baker S."/>
            <person name="Barry K."/>
            <person name="Bills G."/>
            <person name="Bluhm B."/>
            <person name="Cannon C."/>
            <person name="Castanera R."/>
            <person name="Culley D."/>
            <person name="Daum C."/>
            <person name="Ezra D."/>
            <person name="Gonzalez J."/>
            <person name="Henrissat B."/>
            <person name="Kuo A."/>
            <person name="Liang C."/>
            <person name="Lipzen A."/>
            <person name="Lutzoni F."/>
            <person name="Magnuson J."/>
            <person name="Mondo S."/>
            <person name="Nolan M."/>
            <person name="Ohm R."/>
            <person name="Pangilinan J."/>
            <person name="Park H.-J."/>
            <person name="Ramirez L."/>
            <person name="Alfaro M."/>
            <person name="Sun H."/>
            <person name="Tritt A."/>
            <person name="Yoshinaga Y."/>
            <person name="Zwiers L.-H."/>
            <person name="Turgeon B."/>
            <person name="Goodwin S."/>
            <person name="Spatafora J."/>
            <person name="Crous P."/>
            <person name="Grigoriev I."/>
        </authorList>
    </citation>
    <scope>NUCLEOTIDE SEQUENCE [LARGE SCALE GENOMIC DNA]</scope>
    <source>
        <strain evidence="15">CECT 20119</strain>
    </source>
</reference>
<dbReference type="Pfam" id="PF00005">
    <property type="entry name" value="ABC_tran"/>
    <property type="match status" value="2"/>
</dbReference>
<keyword evidence="4" id="KW-1003">Cell membrane</keyword>
<dbReference type="InterPro" id="IPR034003">
    <property type="entry name" value="ABCG_PDR_2"/>
</dbReference>
<feature type="transmembrane region" description="Helical" evidence="12">
    <location>
        <begin position="724"/>
        <end position="745"/>
    </location>
</feature>
<dbReference type="InterPro" id="IPR043926">
    <property type="entry name" value="ABCG_dom"/>
</dbReference>
<dbReference type="GO" id="GO:0016887">
    <property type="term" value="F:ATP hydrolysis activity"/>
    <property type="evidence" value="ECO:0007669"/>
    <property type="project" value="InterPro"/>
</dbReference>
<feature type="compositionally biased region" description="Basic and acidic residues" evidence="11">
    <location>
        <begin position="774"/>
        <end position="786"/>
    </location>
</feature>
<comment type="similarity">
    <text evidence="2">Belongs to the ABC transporter superfamily. ABCG family. PDR (TC 3.A.1.205) subfamily.</text>
</comment>
<feature type="region of interest" description="Disordered" evidence="11">
    <location>
        <begin position="774"/>
        <end position="802"/>
    </location>
</feature>
<keyword evidence="6" id="KW-0547">Nucleotide-binding</keyword>
<evidence type="ECO:0000256" key="5">
    <source>
        <dbReference type="ARBA" id="ARBA00022692"/>
    </source>
</evidence>
<evidence type="ECO:0000256" key="1">
    <source>
        <dbReference type="ARBA" id="ARBA00004651"/>
    </source>
</evidence>
<feature type="transmembrane region" description="Helical" evidence="12">
    <location>
        <begin position="546"/>
        <end position="579"/>
    </location>
</feature>
<evidence type="ECO:0000259" key="13">
    <source>
        <dbReference type="PROSITE" id="PS50893"/>
    </source>
</evidence>
<keyword evidence="5 12" id="KW-0812">Transmembrane</keyword>
<dbReference type="SMART" id="SM00382">
    <property type="entry name" value="AAA"/>
    <property type="match status" value="2"/>
</dbReference>
<feature type="domain" description="ABC transporter" evidence="13">
    <location>
        <begin position="117"/>
        <end position="368"/>
    </location>
</feature>
<evidence type="ECO:0000256" key="12">
    <source>
        <dbReference type="SAM" id="Phobius"/>
    </source>
</evidence>
<organism evidence="14 15">
    <name type="scientific">Elsinoe ampelina</name>
    <dbReference type="NCBI Taxonomy" id="302913"/>
    <lineage>
        <taxon>Eukaryota</taxon>
        <taxon>Fungi</taxon>
        <taxon>Dikarya</taxon>
        <taxon>Ascomycota</taxon>
        <taxon>Pezizomycotina</taxon>
        <taxon>Dothideomycetes</taxon>
        <taxon>Dothideomycetidae</taxon>
        <taxon>Myriangiales</taxon>
        <taxon>Elsinoaceae</taxon>
        <taxon>Elsinoe</taxon>
    </lineage>
</organism>
<dbReference type="EMBL" id="ML992519">
    <property type="protein sequence ID" value="KAF2219193.1"/>
    <property type="molecule type" value="Genomic_DNA"/>
</dbReference>
<evidence type="ECO:0000256" key="8">
    <source>
        <dbReference type="ARBA" id="ARBA00022989"/>
    </source>
</evidence>
<evidence type="ECO:0000313" key="14">
    <source>
        <dbReference type="EMBL" id="KAF2219193.1"/>
    </source>
</evidence>
<dbReference type="GO" id="GO:0005524">
    <property type="term" value="F:ATP binding"/>
    <property type="evidence" value="ECO:0007669"/>
    <property type="project" value="UniProtKB-KW"/>
</dbReference>
<dbReference type="InterPro" id="IPR013525">
    <property type="entry name" value="ABC2_TM"/>
</dbReference>
<dbReference type="Gene3D" id="3.40.50.300">
    <property type="entry name" value="P-loop containing nucleotide triphosphate hydrolases"/>
    <property type="match status" value="2"/>
</dbReference>
<evidence type="ECO:0000256" key="2">
    <source>
        <dbReference type="ARBA" id="ARBA00006012"/>
    </source>
</evidence>
<feature type="transmembrane region" description="Helical" evidence="12">
    <location>
        <begin position="643"/>
        <end position="660"/>
    </location>
</feature>
<dbReference type="InterPro" id="IPR017871">
    <property type="entry name" value="ABC_transporter-like_CS"/>
</dbReference>
<dbReference type="InterPro" id="IPR029481">
    <property type="entry name" value="ABC_trans_N"/>
</dbReference>
<feature type="domain" description="ABC transporter" evidence="13">
    <location>
        <begin position="807"/>
        <end position="1056"/>
    </location>
</feature>
<dbReference type="FunFam" id="3.40.50.300:FF:000054">
    <property type="entry name" value="ABC multidrug transporter atrF"/>
    <property type="match status" value="1"/>
</dbReference>
<dbReference type="InterPro" id="IPR003593">
    <property type="entry name" value="AAA+_ATPase"/>
</dbReference>
<dbReference type="InterPro" id="IPR003439">
    <property type="entry name" value="ABC_transporter-like_ATP-bd"/>
</dbReference>
<keyword evidence="3" id="KW-0813">Transport</keyword>
<keyword evidence="10" id="KW-0325">Glycoprotein</keyword>
<evidence type="ECO:0000256" key="4">
    <source>
        <dbReference type="ARBA" id="ARBA00022475"/>
    </source>
</evidence>
<dbReference type="GO" id="GO:0140359">
    <property type="term" value="F:ABC-type transporter activity"/>
    <property type="evidence" value="ECO:0007669"/>
    <property type="project" value="InterPro"/>
</dbReference>
<dbReference type="PANTHER" id="PTHR19241">
    <property type="entry name" value="ATP-BINDING CASSETTE TRANSPORTER"/>
    <property type="match status" value="1"/>
</dbReference>
<evidence type="ECO:0000256" key="7">
    <source>
        <dbReference type="ARBA" id="ARBA00022840"/>
    </source>
</evidence>
<dbReference type="CDD" id="cd03233">
    <property type="entry name" value="ABCG_PDR_domain1"/>
    <property type="match status" value="1"/>
</dbReference>
<dbReference type="InterPro" id="IPR034001">
    <property type="entry name" value="ABCG_PDR_1"/>
</dbReference>
<protein>
    <submittedName>
        <fullName evidence="14">AtrB, ABC transporter</fullName>
    </submittedName>
</protein>
<evidence type="ECO:0000313" key="15">
    <source>
        <dbReference type="Proteomes" id="UP000799538"/>
    </source>
</evidence>
<dbReference type="Proteomes" id="UP000799538">
    <property type="component" value="Unassembled WGS sequence"/>
</dbReference>
<keyword evidence="7" id="KW-0067">ATP-binding</keyword>
<dbReference type="FunFam" id="3.40.50.300:FF:001465">
    <property type="entry name" value="ABC multidrug transporter (Eurofung)"/>
    <property type="match status" value="1"/>
</dbReference>
<dbReference type="CDD" id="cd03232">
    <property type="entry name" value="ABCG_PDR_domain2"/>
    <property type="match status" value="1"/>
</dbReference>
<dbReference type="Pfam" id="PF19055">
    <property type="entry name" value="ABC2_membrane_7"/>
    <property type="match status" value="1"/>
</dbReference>
<feature type="transmembrane region" description="Helical" evidence="12">
    <location>
        <begin position="1221"/>
        <end position="1246"/>
    </location>
</feature>
<dbReference type="InterPro" id="IPR027417">
    <property type="entry name" value="P-loop_NTPase"/>
</dbReference>
<feature type="region of interest" description="Disordered" evidence="11">
    <location>
        <begin position="1"/>
        <end position="58"/>
    </location>
</feature>
<dbReference type="Pfam" id="PF06422">
    <property type="entry name" value="PDR_CDR"/>
    <property type="match status" value="1"/>
</dbReference>
<keyword evidence="8 12" id="KW-1133">Transmembrane helix</keyword>
<dbReference type="PROSITE" id="PS00211">
    <property type="entry name" value="ABC_TRANSPORTER_1"/>
    <property type="match status" value="1"/>
</dbReference>
<proteinExistence type="inferred from homology"/>
<feature type="transmembrane region" description="Helical" evidence="12">
    <location>
        <begin position="1409"/>
        <end position="1431"/>
    </location>
</feature>